<evidence type="ECO:0000256" key="1">
    <source>
        <dbReference type="SAM" id="MobiDB-lite"/>
    </source>
</evidence>
<dbReference type="EMBL" id="JAINUL010000001">
    <property type="protein sequence ID" value="MCC0100002.1"/>
    <property type="molecule type" value="Genomic_DNA"/>
</dbReference>
<comment type="caution">
    <text evidence="2">The sequence shown here is derived from an EMBL/GenBank/DDBJ whole genome shotgun (WGS) entry which is preliminary data.</text>
</comment>
<evidence type="ECO:0000313" key="3">
    <source>
        <dbReference type="Proteomes" id="UP001520654"/>
    </source>
</evidence>
<protein>
    <submittedName>
        <fullName evidence="2">Tetratricopeptide repeat protein</fullName>
    </submittedName>
</protein>
<accession>A0ABS8EFR4</accession>
<dbReference type="InterPro" id="IPR011990">
    <property type="entry name" value="TPR-like_helical_dom_sf"/>
</dbReference>
<gene>
    <name evidence="2" type="ORF">K7B10_35515</name>
</gene>
<organism evidence="2 3">
    <name type="scientific">Streptomyces flavotricini</name>
    <dbReference type="NCBI Taxonomy" id="66888"/>
    <lineage>
        <taxon>Bacteria</taxon>
        <taxon>Bacillati</taxon>
        <taxon>Actinomycetota</taxon>
        <taxon>Actinomycetes</taxon>
        <taxon>Kitasatosporales</taxon>
        <taxon>Streptomycetaceae</taxon>
        <taxon>Streptomyces</taxon>
    </lineage>
</organism>
<dbReference type="Proteomes" id="UP001520654">
    <property type="component" value="Unassembled WGS sequence"/>
</dbReference>
<evidence type="ECO:0000313" key="2">
    <source>
        <dbReference type="EMBL" id="MCC0100002.1"/>
    </source>
</evidence>
<name>A0ABS8EFR4_9ACTN</name>
<keyword evidence="3" id="KW-1185">Reference proteome</keyword>
<dbReference type="RefSeq" id="WP_229343158.1">
    <property type="nucleotide sequence ID" value="NZ_JAINUL010000001.1"/>
</dbReference>
<reference evidence="2 3" key="1">
    <citation type="submission" date="2021-08" db="EMBL/GenBank/DDBJ databases">
        <title>Genomic Architecture of Streptomyces flavotricini NGL1 and Streptomyces erythrochromogenes HMS4 With Differential Plant Beneficial attributes and laccase production capabilities.</title>
        <authorList>
            <person name="Salwan R."/>
            <person name="Kaur R."/>
            <person name="Sharma V."/>
        </authorList>
    </citation>
    <scope>NUCLEOTIDE SEQUENCE [LARGE SCALE GENOMIC DNA]</scope>
    <source>
        <strain evidence="2 3">NGL1</strain>
    </source>
</reference>
<sequence length="349" mass="37693">MAPILEAEALREARRLAELMPGEHDLAVHHLLGWFHWFRHQALALRTDPAPGRNQYEGPYEGPYGDQQEDQSRPDLRIAVQALTACFLAGEENLPEPLVPVLAENAAGYALQLLSDSQESDDPARLSGLADLWRRIVEAVPAGHPHRAIHLTALGNVLRMKWRRGGRPADLDSAIDRFREALSAVAEEPGRAMYLYNLGDALNARFDRAGAQEDLEAAIALLGEALRATPDEGLYRALVLTGLGSALRARYERAGALSDLDGAIAGYREAVPLFPLDQPGRTEILSSLGNVLRLRFERTGDTGDLDAAVEAGRQAVEATPEGHPGRAVILSTSGQDRGPGTGGSEPPPI</sequence>
<proteinExistence type="predicted"/>
<dbReference type="Gene3D" id="1.25.40.10">
    <property type="entry name" value="Tetratricopeptide repeat domain"/>
    <property type="match status" value="1"/>
</dbReference>
<dbReference type="SUPFAM" id="SSF48452">
    <property type="entry name" value="TPR-like"/>
    <property type="match status" value="1"/>
</dbReference>
<dbReference type="Pfam" id="PF13374">
    <property type="entry name" value="TPR_10"/>
    <property type="match status" value="1"/>
</dbReference>
<feature type="region of interest" description="Disordered" evidence="1">
    <location>
        <begin position="49"/>
        <end position="71"/>
    </location>
</feature>
<feature type="region of interest" description="Disordered" evidence="1">
    <location>
        <begin position="316"/>
        <end position="349"/>
    </location>
</feature>